<dbReference type="OrthoDB" id="3918328at2759"/>
<gene>
    <name evidence="2" type="ORF">BDV96DRAFT_307878</name>
</gene>
<dbReference type="Proteomes" id="UP000799770">
    <property type="component" value="Unassembled WGS sequence"/>
</dbReference>
<sequence length="274" mass="29989">MAVILTTYKDGMILLEQAAESASLHTNIDTRAKVQRLTPTMACIGRHNTTPSNFQDAHSSLCCLNTNPSSSFIRTRRPALVPPNCTLSLAEAEMVYTRTQQPLFPPPDPQLSQDFRSGDSEKPYSFDPEESEGNMNHEPVVAPCWEHDPVVTPTTSYNTSLAASVARNPRRRSAKARAQYARDRSLRSATPDKRDVETSTADLPAAEIVRLAGVGTKRKLPAFVQEEEFKFQLEDRASTLHPSELSPGEEMVVAPLGVEDLAIGGKVAALSEAQ</sequence>
<dbReference type="EMBL" id="ML977356">
    <property type="protein sequence ID" value="KAF2107216.1"/>
    <property type="molecule type" value="Genomic_DNA"/>
</dbReference>
<accession>A0A6A5YJE1</accession>
<feature type="region of interest" description="Disordered" evidence="1">
    <location>
        <begin position="166"/>
        <end position="199"/>
    </location>
</feature>
<keyword evidence="3" id="KW-1185">Reference proteome</keyword>
<evidence type="ECO:0000256" key="1">
    <source>
        <dbReference type="SAM" id="MobiDB-lite"/>
    </source>
</evidence>
<reference evidence="2" key="1">
    <citation type="journal article" date="2020" name="Stud. Mycol.">
        <title>101 Dothideomycetes genomes: a test case for predicting lifestyles and emergence of pathogens.</title>
        <authorList>
            <person name="Haridas S."/>
            <person name="Albert R."/>
            <person name="Binder M."/>
            <person name="Bloem J."/>
            <person name="Labutti K."/>
            <person name="Salamov A."/>
            <person name="Andreopoulos B."/>
            <person name="Baker S."/>
            <person name="Barry K."/>
            <person name="Bills G."/>
            <person name="Bluhm B."/>
            <person name="Cannon C."/>
            <person name="Castanera R."/>
            <person name="Culley D."/>
            <person name="Daum C."/>
            <person name="Ezra D."/>
            <person name="Gonzalez J."/>
            <person name="Henrissat B."/>
            <person name="Kuo A."/>
            <person name="Liang C."/>
            <person name="Lipzen A."/>
            <person name="Lutzoni F."/>
            <person name="Magnuson J."/>
            <person name="Mondo S."/>
            <person name="Nolan M."/>
            <person name="Ohm R."/>
            <person name="Pangilinan J."/>
            <person name="Park H.-J."/>
            <person name="Ramirez L."/>
            <person name="Alfaro M."/>
            <person name="Sun H."/>
            <person name="Tritt A."/>
            <person name="Yoshinaga Y."/>
            <person name="Zwiers L.-H."/>
            <person name="Turgeon B."/>
            <person name="Goodwin S."/>
            <person name="Spatafora J."/>
            <person name="Crous P."/>
            <person name="Grigoriev I."/>
        </authorList>
    </citation>
    <scope>NUCLEOTIDE SEQUENCE</scope>
    <source>
        <strain evidence="2">CBS 627.86</strain>
    </source>
</reference>
<evidence type="ECO:0000313" key="2">
    <source>
        <dbReference type="EMBL" id="KAF2107216.1"/>
    </source>
</evidence>
<proteinExistence type="predicted"/>
<organism evidence="2 3">
    <name type="scientific">Lophiotrema nucula</name>
    <dbReference type="NCBI Taxonomy" id="690887"/>
    <lineage>
        <taxon>Eukaryota</taxon>
        <taxon>Fungi</taxon>
        <taxon>Dikarya</taxon>
        <taxon>Ascomycota</taxon>
        <taxon>Pezizomycotina</taxon>
        <taxon>Dothideomycetes</taxon>
        <taxon>Pleosporomycetidae</taxon>
        <taxon>Pleosporales</taxon>
        <taxon>Lophiotremataceae</taxon>
        <taxon>Lophiotrema</taxon>
    </lineage>
</organism>
<protein>
    <submittedName>
        <fullName evidence="2">Uncharacterized protein</fullName>
    </submittedName>
</protein>
<dbReference type="AlphaFoldDB" id="A0A6A5YJE1"/>
<name>A0A6A5YJE1_9PLEO</name>
<feature type="region of interest" description="Disordered" evidence="1">
    <location>
        <begin position="100"/>
        <end position="134"/>
    </location>
</feature>
<feature type="compositionally biased region" description="Basic and acidic residues" evidence="1">
    <location>
        <begin position="180"/>
        <end position="197"/>
    </location>
</feature>
<evidence type="ECO:0000313" key="3">
    <source>
        <dbReference type="Proteomes" id="UP000799770"/>
    </source>
</evidence>